<comment type="caution">
    <text evidence="2">The sequence shown here is derived from an EMBL/GenBank/DDBJ whole genome shotgun (WGS) entry which is preliminary data.</text>
</comment>
<gene>
    <name evidence="2" type="ORF">H6A32_06145</name>
</gene>
<sequence length="226" mass="25371">MAEKKQDIITYRKVKENEEINLLIEKGNEVLDVLGFTEHSRKHAAKVAETAGKILKDLGYGPKEIRLSKIAGYMHDIGNSINRHDHAHTGALLAYGILKEMGMPLRDVMTVTTAIGNHDESTGTAVDIVSAALILADKTDVRRNRVQNPTIANFDIHDRVNYAVLASSLEVKKEKRVIQMNLELDDEMCTVMDYFEIFLERMIMCRRAAEVLGCKFKLVANGNKIC</sequence>
<feature type="domain" description="HD/PDEase" evidence="1">
    <location>
        <begin position="36"/>
        <end position="151"/>
    </location>
</feature>
<evidence type="ECO:0000313" key="3">
    <source>
        <dbReference type="Proteomes" id="UP000775686"/>
    </source>
</evidence>
<protein>
    <submittedName>
        <fullName evidence="2">HD domain-containing protein</fullName>
    </submittedName>
</protein>
<dbReference type="SMART" id="SM00471">
    <property type="entry name" value="HDc"/>
    <property type="match status" value="1"/>
</dbReference>
<name>A0ABS2EGE4_9FIRM</name>
<proteinExistence type="predicted"/>
<dbReference type="Proteomes" id="UP000775686">
    <property type="component" value="Unassembled WGS sequence"/>
</dbReference>
<dbReference type="SUPFAM" id="SSF109604">
    <property type="entry name" value="HD-domain/PDEase-like"/>
    <property type="match status" value="1"/>
</dbReference>
<dbReference type="Gene3D" id="1.10.3210.10">
    <property type="entry name" value="Hypothetical protein af1432"/>
    <property type="match status" value="1"/>
</dbReference>
<dbReference type="Pfam" id="PF01966">
    <property type="entry name" value="HD"/>
    <property type="match status" value="1"/>
</dbReference>
<accession>A0ABS2EGE4</accession>
<dbReference type="EMBL" id="JACJKH010000008">
    <property type="protein sequence ID" value="MBM6743892.1"/>
    <property type="molecule type" value="Genomic_DNA"/>
</dbReference>
<organism evidence="2 3">
    <name type="scientific">Drancourtella massiliensis</name>
    <dbReference type="NCBI Taxonomy" id="1632013"/>
    <lineage>
        <taxon>Bacteria</taxon>
        <taxon>Bacillati</taxon>
        <taxon>Bacillota</taxon>
        <taxon>Clostridia</taxon>
        <taxon>Eubacteriales</taxon>
        <taxon>Oscillospiraceae</taxon>
        <taxon>Drancourtella</taxon>
    </lineage>
</organism>
<evidence type="ECO:0000259" key="1">
    <source>
        <dbReference type="SMART" id="SM00471"/>
    </source>
</evidence>
<evidence type="ECO:0000313" key="2">
    <source>
        <dbReference type="EMBL" id="MBM6743892.1"/>
    </source>
</evidence>
<dbReference type="InterPro" id="IPR006674">
    <property type="entry name" value="HD_domain"/>
</dbReference>
<dbReference type="RefSeq" id="WP_138372366.1">
    <property type="nucleotide sequence ID" value="NZ_JACJKH010000008.1"/>
</dbReference>
<dbReference type="InterPro" id="IPR003607">
    <property type="entry name" value="HD/PDEase_dom"/>
</dbReference>
<keyword evidence="3" id="KW-1185">Reference proteome</keyword>
<reference evidence="2 3" key="1">
    <citation type="journal article" date="2021" name="Sci. Rep.">
        <title>The distribution of antibiotic resistance genes in chicken gut microbiota commensals.</title>
        <authorList>
            <person name="Juricova H."/>
            <person name="Matiasovicova J."/>
            <person name="Kubasova T."/>
            <person name="Cejkova D."/>
            <person name="Rychlik I."/>
        </authorList>
    </citation>
    <scope>NUCLEOTIDE SEQUENCE [LARGE SCALE GENOMIC DNA]</scope>
    <source>
        <strain evidence="2 3">An770</strain>
    </source>
</reference>